<proteinExistence type="predicted"/>
<dbReference type="RefSeq" id="WP_204379284.1">
    <property type="nucleotide sequence ID" value="NZ_CABFLT010000063.1"/>
</dbReference>
<evidence type="ECO:0000313" key="2">
    <source>
        <dbReference type="EMBL" id="MCU4398617.1"/>
    </source>
</evidence>
<dbReference type="EMBL" id="JAHPRE010000119">
    <property type="protein sequence ID" value="MCU4398617.1"/>
    <property type="molecule type" value="Genomic_DNA"/>
</dbReference>
<dbReference type="SUPFAM" id="SSF49373">
    <property type="entry name" value="Invasin/intimin cell-adhesion fragments"/>
    <property type="match status" value="1"/>
</dbReference>
<evidence type="ECO:0000313" key="3">
    <source>
        <dbReference type="Proteomes" id="UP001208534"/>
    </source>
</evidence>
<dbReference type="InterPro" id="IPR013783">
    <property type="entry name" value="Ig-like_fold"/>
</dbReference>
<dbReference type="PROSITE" id="PS51257">
    <property type="entry name" value="PROKAR_LIPOPROTEIN"/>
    <property type="match status" value="1"/>
</dbReference>
<reference evidence="2" key="1">
    <citation type="submission" date="2021-06" db="EMBL/GenBank/DDBJ databases">
        <title>Propagation of a rapidly emergent carbapenem-resistant Acinetobacter baumannii lineage by various extra-hospital transmission networks.</title>
        <authorList>
            <person name="Calix J."/>
        </authorList>
    </citation>
    <scope>NUCLEOTIDE SEQUENCE</scope>
    <source>
        <strain evidence="2">WU_MDCI_Aw63</strain>
    </source>
</reference>
<evidence type="ECO:0000256" key="1">
    <source>
        <dbReference type="SAM" id="SignalP"/>
    </source>
</evidence>
<gene>
    <name evidence="2" type="ORF">KTH64_17175</name>
</gene>
<keyword evidence="1" id="KW-0732">Signal</keyword>
<dbReference type="AlphaFoldDB" id="A0AAW5RIT1"/>
<comment type="caution">
    <text evidence="2">The sequence shown here is derived from an EMBL/GenBank/DDBJ whole genome shotgun (WGS) entry which is preliminary data.</text>
</comment>
<name>A0AAW5RIT1_ACIJU</name>
<feature type="chain" id="PRO_5043666668" evidence="1">
    <location>
        <begin position="23"/>
        <end position="493"/>
    </location>
</feature>
<dbReference type="Gene3D" id="2.60.40.10">
    <property type="entry name" value="Immunoglobulins"/>
    <property type="match status" value="1"/>
</dbReference>
<sequence length="493" mass="51769">MLMNKKQLKLKLSAITISVLLASCGGGGGYYGSNDNDSSGESGGGDTGGEVVTPTVTATGLKIELDKLAIAATNGQLIVTVRALDTNKGGVADAPVTLSIIDPTDNVINTGLSKQQTDESGNAVFVLKTPATSTTLSDLIKNGFKIVVSTNDSKLSQEQTIAVTGADTTTGSDTTSIVLFDATKTSLNVRGDQTTVTLTAVDANGATLANQAISLKVKNSALNGVKFTPNASQTDENGKITYTLSFTEAQRSSSYTAEQFIADDLVFEANFGQSTKVYTYKLDIVNSVVPKPVGAISVAYNPTKIQDSENGVYYYQNVSVQVTDVDGKPLANQDVVMGVNALTYNKGYYAFFDTDTPPDGKADEYLPAVITQCVTPSIIVNSDGKQVNQLKPVKEGQTVQVVSFINSEGTPATDNKYTTDANGRFDLKIQYPKIYAGYLTVQLLADSIVSGKSISGSTSFSLSYLASDVDIANGIAPNLTSPYGVSSNCLDGQ</sequence>
<dbReference type="Proteomes" id="UP001208534">
    <property type="component" value="Unassembled WGS sequence"/>
</dbReference>
<accession>A0AAW5RIT1</accession>
<protein>
    <submittedName>
        <fullName evidence="2">Ig-like domain-containing protein</fullName>
    </submittedName>
</protein>
<organism evidence="2 3">
    <name type="scientific">Acinetobacter junii</name>
    <dbReference type="NCBI Taxonomy" id="40215"/>
    <lineage>
        <taxon>Bacteria</taxon>
        <taxon>Pseudomonadati</taxon>
        <taxon>Pseudomonadota</taxon>
        <taxon>Gammaproteobacteria</taxon>
        <taxon>Moraxellales</taxon>
        <taxon>Moraxellaceae</taxon>
        <taxon>Acinetobacter</taxon>
    </lineage>
</organism>
<feature type="signal peptide" evidence="1">
    <location>
        <begin position="1"/>
        <end position="22"/>
    </location>
</feature>
<dbReference type="InterPro" id="IPR008964">
    <property type="entry name" value="Invasin/intimin_cell_adhesion"/>
</dbReference>